<keyword evidence="1" id="KW-0233">DNA recombination</keyword>
<keyword evidence="3" id="KW-1185">Reference proteome</keyword>
<dbReference type="PANTHER" id="PTHR20973:SF0">
    <property type="entry name" value="NON-STRUCTURAL MAINTENANCE OF CHROMOSOMES ELEMENT 1 HOMOLOG"/>
    <property type="match status" value="1"/>
</dbReference>
<dbReference type="EC" id="2.3.2.27" evidence="1"/>
<organism evidence="2 3">
    <name type="scientific">Symbiochloris irregularis</name>
    <dbReference type="NCBI Taxonomy" id="706552"/>
    <lineage>
        <taxon>Eukaryota</taxon>
        <taxon>Viridiplantae</taxon>
        <taxon>Chlorophyta</taxon>
        <taxon>core chlorophytes</taxon>
        <taxon>Trebouxiophyceae</taxon>
        <taxon>Trebouxiales</taxon>
        <taxon>Trebouxiaceae</taxon>
        <taxon>Symbiochloris</taxon>
    </lineage>
</organism>
<protein>
    <recommendedName>
        <fullName evidence="1">Non-structural maintenance of chromosomes element 1 homolog</fullName>
        <ecNumber evidence="1">2.3.2.27</ecNumber>
    </recommendedName>
</protein>
<evidence type="ECO:0000313" key="2">
    <source>
        <dbReference type="EMBL" id="KAK9788156.1"/>
    </source>
</evidence>
<gene>
    <name evidence="2" type="ORF">WJX73_001660</name>
</gene>
<dbReference type="GO" id="GO:0030915">
    <property type="term" value="C:Smc5-Smc6 complex"/>
    <property type="evidence" value="ECO:0007669"/>
    <property type="project" value="UniProtKB-UniRule"/>
</dbReference>
<dbReference type="GO" id="GO:0061630">
    <property type="term" value="F:ubiquitin protein ligase activity"/>
    <property type="evidence" value="ECO:0007669"/>
    <property type="project" value="UniProtKB-EC"/>
</dbReference>
<comment type="caution">
    <text evidence="2">The sequence shown here is derived from an EMBL/GenBank/DDBJ whole genome shotgun (WGS) entry which is preliminary data.</text>
</comment>
<keyword evidence="1" id="KW-0833">Ubl conjugation pathway</keyword>
<proteinExistence type="inferred from homology"/>
<dbReference type="PANTHER" id="PTHR20973">
    <property type="entry name" value="NON-SMC ELEMENT 1-RELATED"/>
    <property type="match status" value="1"/>
</dbReference>
<sequence length="181" mass="19614">MYTRLTNDTSEEGYMGLLEAAKGALAGLQLAVRRVKFSVDGEWYVGVVNQAADEIAKKHGSSFSIAELQYLRALLTTIALLPDAPDGEGFIRETEALNVRAVQSAPSSQPSASQAAAPVPALSLGQKETVLKKFKDEMWLVEPQDDEGLVGIGVRSFLELHELLLGLDLPDGTRAAWEKFL</sequence>
<dbReference type="Proteomes" id="UP001465755">
    <property type="component" value="Unassembled WGS sequence"/>
</dbReference>
<dbReference type="AlphaFoldDB" id="A0AAW1NJB1"/>
<keyword evidence="1" id="KW-0862">Zinc</keyword>
<keyword evidence="1" id="KW-0863">Zinc-finger</keyword>
<evidence type="ECO:0000313" key="3">
    <source>
        <dbReference type="Proteomes" id="UP001465755"/>
    </source>
</evidence>
<comment type="subunit">
    <text evidence="1">Component of the Smc5-Smc6 complex.</text>
</comment>
<dbReference type="EMBL" id="JALJOQ010000232">
    <property type="protein sequence ID" value="KAK9788156.1"/>
    <property type="molecule type" value="Genomic_DNA"/>
</dbReference>
<keyword evidence="1" id="KW-0539">Nucleus</keyword>
<comment type="subcellular location">
    <subcellularLocation>
        <location evidence="1">Nucleus</location>
    </subcellularLocation>
</comment>
<keyword evidence="1" id="KW-0227">DNA damage</keyword>
<dbReference type="GO" id="GO:0000724">
    <property type="term" value="P:double-strand break repair via homologous recombination"/>
    <property type="evidence" value="ECO:0007669"/>
    <property type="project" value="TreeGrafter"/>
</dbReference>
<name>A0AAW1NJB1_9CHLO</name>
<reference evidence="2 3" key="1">
    <citation type="journal article" date="2024" name="Nat. Commun.">
        <title>Phylogenomics reveals the evolutionary origins of lichenization in chlorophyte algae.</title>
        <authorList>
            <person name="Puginier C."/>
            <person name="Libourel C."/>
            <person name="Otte J."/>
            <person name="Skaloud P."/>
            <person name="Haon M."/>
            <person name="Grisel S."/>
            <person name="Petersen M."/>
            <person name="Berrin J.G."/>
            <person name="Delaux P.M."/>
            <person name="Dal Grande F."/>
            <person name="Keller J."/>
        </authorList>
    </citation>
    <scope>NUCLEOTIDE SEQUENCE [LARGE SCALE GENOMIC DNA]</scope>
    <source>
        <strain evidence="2 3">SAG 2036</strain>
    </source>
</reference>
<dbReference type="InterPro" id="IPR011513">
    <property type="entry name" value="Nse1"/>
</dbReference>
<comment type="catalytic activity">
    <reaction evidence="1">
        <text>S-ubiquitinyl-[E2 ubiquitin-conjugating enzyme]-L-cysteine + [acceptor protein]-L-lysine = [E2 ubiquitin-conjugating enzyme]-L-cysteine + N(6)-ubiquitinyl-[acceptor protein]-L-lysine.</text>
        <dbReference type="EC" id="2.3.2.27"/>
    </reaction>
</comment>
<accession>A0AAW1NJB1</accession>
<dbReference type="Gene3D" id="1.10.10.10">
    <property type="entry name" value="Winged helix-like DNA-binding domain superfamily/Winged helix DNA-binding domain"/>
    <property type="match status" value="1"/>
</dbReference>
<keyword evidence="1" id="KW-0479">Metal-binding</keyword>
<keyword evidence="1" id="KW-0234">DNA repair</keyword>
<comment type="similarity">
    <text evidence="1">Belongs to the NSE1 family.</text>
</comment>
<keyword evidence="1" id="KW-0808">Transferase</keyword>
<evidence type="ECO:0000256" key="1">
    <source>
        <dbReference type="RuleBase" id="RU368018"/>
    </source>
</evidence>
<dbReference type="GO" id="GO:0005634">
    <property type="term" value="C:nucleus"/>
    <property type="evidence" value="ECO:0007669"/>
    <property type="project" value="UniProtKB-SubCell"/>
</dbReference>
<dbReference type="GO" id="GO:0008270">
    <property type="term" value="F:zinc ion binding"/>
    <property type="evidence" value="ECO:0007669"/>
    <property type="project" value="UniProtKB-KW"/>
</dbReference>
<dbReference type="Pfam" id="PF07574">
    <property type="entry name" value="SMC_Nse1"/>
    <property type="match status" value="1"/>
</dbReference>
<dbReference type="InterPro" id="IPR036388">
    <property type="entry name" value="WH-like_DNA-bd_sf"/>
</dbReference>